<keyword evidence="3" id="KW-0067">ATP-binding</keyword>
<comment type="caution">
    <text evidence="5">The sequence shown here is derived from an EMBL/GenBank/DDBJ whole genome shotgun (WGS) entry which is preliminary data.</text>
</comment>
<feature type="domain" description="ABC transporter" evidence="4">
    <location>
        <begin position="42"/>
        <end position="272"/>
    </location>
</feature>
<dbReference type="Proteomes" id="UP000237983">
    <property type="component" value="Unassembled WGS sequence"/>
</dbReference>
<dbReference type="GO" id="GO:0005524">
    <property type="term" value="F:ATP binding"/>
    <property type="evidence" value="ECO:0007669"/>
    <property type="project" value="UniProtKB-KW"/>
</dbReference>
<dbReference type="PANTHER" id="PTHR42798:SF7">
    <property type="entry name" value="ALPHA-D-RIBOSE 1-METHYLPHOSPHONATE 5-TRIPHOSPHATE SYNTHASE SUBUNIT PHNL"/>
    <property type="match status" value="1"/>
</dbReference>
<dbReference type="GO" id="GO:0016887">
    <property type="term" value="F:ATP hydrolysis activity"/>
    <property type="evidence" value="ECO:0007669"/>
    <property type="project" value="InterPro"/>
</dbReference>
<dbReference type="Gene3D" id="3.40.50.300">
    <property type="entry name" value="P-loop containing nucleotide triphosphate hydrolases"/>
    <property type="match status" value="1"/>
</dbReference>
<organism evidence="5 6">
    <name type="scientific">Glaciihabitans tibetensis</name>
    <dbReference type="NCBI Taxonomy" id="1266600"/>
    <lineage>
        <taxon>Bacteria</taxon>
        <taxon>Bacillati</taxon>
        <taxon>Actinomycetota</taxon>
        <taxon>Actinomycetes</taxon>
        <taxon>Micrococcales</taxon>
        <taxon>Microbacteriaceae</taxon>
        <taxon>Glaciihabitans</taxon>
    </lineage>
</organism>
<keyword evidence="6" id="KW-1185">Reference proteome</keyword>
<dbReference type="InterPro" id="IPR017871">
    <property type="entry name" value="ABC_transporter-like_CS"/>
</dbReference>
<dbReference type="PROSITE" id="PS50893">
    <property type="entry name" value="ABC_TRANSPORTER_2"/>
    <property type="match status" value="1"/>
</dbReference>
<dbReference type="InterPro" id="IPR003439">
    <property type="entry name" value="ABC_transporter-like_ATP-bd"/>
</dbReference>
<dbReference type="AlphaFoldDB" id="A0A2T0VEJ6"/>
<dbReference type="InterPro" id="IPR003593">
    <property type="entry name" value="AAA+_ATPase"/>
</dbReference>
<evidence type="ECO:0000256" key="3">
    <source>
        <dbReference type="ARBA" id="ARBA00022840"/>
    </source>
</evidence>
<sequence>MTYNVTNANTATNATTSATSIDDLNPINALNPGDVMPTDAVLSVQNVDKTFTLHLQDSLRLPVLHGLTFDVPRGACVVLGGDSGAGKSTVMKMIYGSYGADSGRILLSHQNTILDLATAQPRQVLSARRDTLGYVSQFLRAVPRVPALDVVAEPLIERGVNREAARERAGELLARLSIPERLWKLPPATFSGGEQQRVNIARGFVIERPLLLLDEPTASLDARNRGVVIELIRESLGRGAGMLAIFHDADVREAVADHTVDVQSFTAVRQEVTA</sequence>
<evidence type="ECO:0000313" key="6">
    <source>
        <dbReference type="Proteomes" id="UP000237983"/>
    </source>
</evidence>
<evidence type="ECO:0000313" key="5">
    <source>
        <dbReference type="EMBL" id="PRY68616.1"/>
    </source>
</evidence>
<evidence type="ECO:0000256" key="1">
    <source>
        <dbReference type="ARBA" id="ARBA00005417"/>
    </source>
</evidence>
<keyword evidence="2" id="KW-0547">Nucleotide-binding</keyword>
<dbReference type="NCBIfam" id="TIGR02324">
    <property type="entry name" value="CP_lyasePhnL"/>
    <property type="match status" value="1"/>
</dbReference>
<dbReference type="InterPro" id="IPR027417">
    <property type="entry name" value="P-loop_NTPase"/>
</dbReference>
<dbReference type="EMBL" id="PVTL01000004">
    <property type="protein sequence ID" value="PRY68616.1"/>
    <property type="molecule type" value="Genomic_DNA"/>
</dbReference>
<dbReference type="PROSITE" id="PS00211">
    <property type="entry name" value="ABC_TRANSPORTER_1"/>
    <property type="match status" value="1"/>
</dbReference>
<dbReference type="RefSeq" id="WP_245884733.1">
    <property type="nucleotide sequence ID" value="NZ_PVTL01000004.1"/>
</dbReference>
<proteinExistence type="inferred from homology"/>
<comment type="similarity">
    <text evidence="1">Belongs to the ABC transporter superfamily.</text>
</comment>
<protein>
    <submittedName>
        <fullName evidence="5">Alpha-D-ribose 1-methylphosphonate 5-triphosphate synthase subunit PhnL</fullName>
    </submittedName>
</protein>
<dbReference type="InterPro" id="IPR025662">
    <property type="entry name" value="Sigma_54_int_dom_ATP-bd_1"/>
</dbReference>
<evidence type="ECO:0000259" key="4">
    <source>
        <dbReference type="PROSITE" id="PS50893"/>
    </source>
</evidence>
<dbReference type="SUPFAM" id="SSF52540">
    <property type="entry name" value="P-loop containing nucleoside triphosphate hydrolases"/>
    <property type="match status" value="1"/>
</dbReference>
<name>A0A2T0VEJ6_9MICO</name>
<dbReference type="PANTHER" id="PTHR42798">
    <property type="entry name" value="LIPOPROTEIN-RELEASING SYSTEM ATP-BINDING PROTEIN LOLD"/>
    <property type="match status" value="1"/>
</dbReference>
<dbReference type="PROSITE" id="PS00675">
    <property type="entry name" value="SIGMA54_INTERACT_1"/>
    <property type="match status" value="1"/>
</dbReference>
<dbReference type="InterPro" id="IPR012701">
    <property type="entry name" value="CP_lyase_PhnL"/>
</dbReference>
<accession>A0A2T0VEJ6</accession>
<dbReference type="SMART" id="SM00382">
    <property type="entry name" value="AAA"/>
    <property type="match status" value="1"/>
</dbReference>
<reference evidence="5 6" key="1">
    <citation type="submission" date="2018-03" db="EMBL/GenBank/DDBJ databases">
        <title>Genomic Encyclopedia of Type Strains, Phase III (KMG-III): the genomes of soil and plant-associated and newly described type strains.</title>
        <authorList>
            <person name="Whitman W."/>
        </authorList>
    </citation>
    <scope>NUCLEOTIDE SEQUENCE [LARGE SCALE GENOMIC DNA]</scope>
    <source>
        <strain evidence="5 6">CGMCC 1.12484</strain>
    </source>
</reference>
<evidence type="ECO:0000256" key="2">
    <source>
        <dbReference type="ARBA" id="ARBA00022741"/>
    </source>
</evidence>
<gene>
    <name evidence="5" type="ORF">B0I08_104319</name>
</gene>
<dbReference type="Pfam" id="PF00005">
    <property type="entry name" value="ABC_tran"/>
    <property type="match status" value="1"/>
</dbReference>